<evidence type="ECO:0000313" key="3">
    <source>
        <dbReference type="Proteomes" id="UP000002294"/>
    </source>
</evidence>
<gene>
    <name evidence="2" type="ordered locus">Apre_1462</name>
</gene>
<evidence type="ECO:0000313" key="2">
    <source>
        <dbReference type="EMBL" id="ACV29483.1"/>
    </source>
</evidence>
<feature type="coiled-coil region" evidence="1">
    <location>
        <begin position="54"/>
        <end position="81"/>
    </location>
</feature>
<dbReference type="OrthoDB" id="3540923at2"/>
<dbReference type="KEGG" id="apr:Apre_1462"/>
<keyword evidence="1" id="KW-0175">Coiled coil</keyword>
<dbReference type="RefSeq" id="WP_015778381.1">
    <property type="nucleotide sequence ID" value="NC_013171.1"/>
</dbReference>
<dbReference type="HOGENOM" id="CLU_122635_1_0_9"/>
<keyword evidence="3" id="KW-1185">Reference proteome</keyword>
<evidence type="ECO:0000256" key="1">
    <source>
        <dbReference type="SAM" id="Coils"/>
    </source>
</evidence>
<protein>
    <submittedName>
        <fullName evidence="2">Uncharacterized protein</fullName>
    </submittedName>
</protein>
<reference evidence="2 3" key="1">
    <citation type="journal article" date="2009" name="Stand. Genomic Sci.">
        <title>Complete genome sequence of Anaerococcus prevotii type strain (PC1).</title>
        <authorList>
            <person name="Labutti K."/>
            <person name="Pukall R."/>
            <person name="Steenblock K."/>
            <person name="Glavina Del Rio T."/>
            <person name="Tice H."/>
            <person name="Copeland A."/>
            <person name="Cheng J.F."/>
            <person name="Lucas S."/>
            <person name="Chen F."/>
            <person name="Nolan M."/>
            <person name="Bruce D."/>
            <person name="Goodwin L."/>
            <person name="Pitluck S."/>
            <person name="Ivanova N."/>
            <person name="Mavromatis K."/>
            <person name="Ovchinnikova G."/>
            <person name="Pati A."/>
            <person name="Chen A."/>
            <person name="Palaniappan K."/>
            <person name="Land M."/>
            <person name="Hauser L."/>
            <person name="Chang Y.J."/>
            <person name="Jeffries C.D."/>
            <person name="Chain P."/>
            <person name="Saunders E."/>
            <person name="Brettin T."/>
            <person name="Detter J.C."/>
            <person name="Han C."/>
            <person name="Goker M."/>
            <person name="Bristow J."/>
            <person name="Eisen J.A."/>
            <person name="Markowitz V."/>
            <person name="Hugenholtz P."/>
            <person name="Kyrpides N.C."/>
            <person name="Klenk H.P."/>
            <person name="Lapidus A."/>
        </authorList>
    </citation>
    <scope>NUCLEOTIDE SEQUENCE [LARGE SCALE GENOMIC DNA]</scope>
    <source>
        <strain evidence="3">ATCC 9321 / DSM 20548 / JCM 6508 / NCTC 11806 / PC1</strain>
    </source>
</reference>
<dbReference type="eggNOG" id="COG1196">
    <property type="taxonomic scope" value="Bacteria"/>
</dbReference>
<sequence length="137" mass="16020">MNRKKELEEALEVARIVLRDTYSALDSLEKANRWSFLDILGGEGLSSLMKRNHIRSANRAINELKHDIERLRKELGDINIELPGEISDSLSDNMFDVFFDNIFTDLRVRSEIKGKINELVEFRDMIESLIQRLEREI</sequence>
<proteinExistence type="predicted"/>
<name>C7RE70_ANAPD</name>
<organism evidence="2 3">
    <name type="scientific">Anaerococcus prevotii (strain ATCC 9321 / DSM 20548 / JCM 6508 / NCTC 11806 / PC1)</name>
    <name type="common">Peptostreptococcus prevotii</name>
    <name type="synonym">Peptococcus prevotii</name>
    <dbReference type="NCBI Taxonomy" id="525919"/>
    <lineage>
        <taxon>Bacteria</taxon>
        <taxon>Bacillati</taxon>
        <taxon>Bacillota</taxon>
        <taxon>Tissierellia</taxon>
        <taxon>Tissierellales</taxon>
        <taxon>Peptoniphilaceae</taxon>
        <taxon>Anaerococcus</taxon>
    </lineage>
</organism>
<dbReference type="Proteomes" id="UP000002294">
    <property type="component" value="Chromosome"/>
</dbReference>
<dbReference type="AlphaFoldDB" id="C7RE70"/>
<dbReference type="STRING" id="525919.Apre_1462"/>
<accession>C7RE70</accession>
<dbReference type="EMBL" id="CP001708">
    <property type="protein sequence ID" value="ACV29483.1"/>
    <property type="molecule type" value="Genomic_DNA"/>
</dbReference>